<dbReference type="Pfam" id="PF09685">
    <property type="entry name" value="MamF_MmsF"/>
    <property type="match status" value="1"/>
</dbReference>
<feature type="transmembrane region" description="Helical" evidence="6">
    <location>
        <begin position="35"/>
        <end position="58"/>
    </location>
</feature>
<comment type="subcellular location">
    <subcellularLocation>
        <location evidence="1">Membrane</location>
        <topology evidence="1">Multi-pass membrane protein</topology>
    </subcellularLocation>
</comment>
<evidence type="ECO:0000256" key="6">
    <source>
        <dbReference type="SAM" id="Phobius"/>
    </source>
</evidence>
<evidence type="ECO:0000256" key="5">
    <source>
        <dbReference type="SAM" id="MobiDB-lite"/>
    </source>
</evidence>
<evidence type="ECO:0000256" key="1">
    <source>
        <dbReference type="ARBA" id="ARBA00004141"/>
    </source>
</evidence>
<keyword evidence="2 6" id="KW-0812">Transmembrane</keyword>
<accession>A0A1G7TEP0</accession>
<keyword evidence="3 6" id="KW-1133">Transmembrane helix</keyword>
<dbReference type="RefSeq" id="WP_090020886.1">
    <property type="nucleotide sequence ID" value="NZ_FNCE01000009.1"/>
</dbReference>
<dbReference type="OrthoDB" id="5405464at2"/>
<protein>
    <submittedName>
        <fullName evidence="7">Uncharacterized membrane protein</fullName>
    </submittedName>
</protein>
<name>A0A1G7TEP0_9PROT</name>
<dbReference type="STRING" id="1082479.SAMN05216241_10920"/>
<feature type="transmembrane region" description="Helical" evidence="6">
    <location>
        <begin position="101"/>
        <end position="118"/>
    </location>
</feature>
<evidence type="ECO:0000256" key="4">
    <source>
        <dbReference type="ARBA" id="ARBA00023136"/>
    </source>
</evidence>
<evidence type="ECO:0000313" key="7">
    <source>
        <dbReference type="EMBL" id="SDG33030.1"/>
    </source>
</evidence>
<evidence type="ECO:0000313" key="8">
    <source>
        <dbReference type="Proteomes" id="UP000199415"/>
    </source>
</evidence>
<dbReference type="Proteomes" id="UP000199415">
    <property type="component" value="Unassembled WGS sequence"/>
</dbReference>
<gene>
    <name evidence="7" type="ORF">SAMN05216241_10920</name>
</gene>
<keyword evidence="4 6" id="KW-0472">Membrane</keyword>
<keyword evidence="8" id="KW-1185">Reference proteome</keyword>
<proteinExistence type="predicted"/>
<dbReference type="AlphaFoldDB" id="A0A1G7TEP0"/>
<sequence>MYPHHEDDARFPTRPEVEPPRAADDGLHTTVMAMWIAHLVGVFTNGLGNVVAVAIAYVKREDAHGTIYADHFAKAIRYFWIAAGIYVVGWVLVFVVVGALVLLGLSIWVLIFSIRGILRTRDRRPYGP</sequence>
<organism evidence="7 8">
    <name type="scientific">Limimonas halophila</name>
    <dbReference type="NCBI Taxonomy" id="1082479"/>
    <lineage>
        <taxon>Bacteria</taxon>
        <taxon>Pseudomonadati</taxon>
        <taxon>Pseudomonadota</taxon>
        <taxon>Alphaproteobacteria</taxon>
        <taxon>Rhodospirillales</taxon>
        <taxon>Rhodovibrionaceae</taxon>
        <taxon>Limimonas</taxon>
    </lineage>
</organism>
<dbReference type="EMBL" id="FNCE01000009">
    <property type="protein sequence ID" value="SDG33030.1"/>
    <property type="molecule type" value="Genomic_DNA"/>
</dbReference>
<feature type="region of interest" description="Disordered" evidence="5">
    <location>
        <begin position="1"/>
        <end position="21"/>
    </location>
</feature>
<evidence type="ECO:0000256" key="3">
    <source>
        <dbReference type="ARBA" id="ARBA00022989"/>
    </source>
</evidence>
<evidence type="ECO:0000256" key="2">
    <source>
        <dbReference type="ARBA" id="ARBA00022692"/>
    </source>
</evidence>
<dbReference type="InterPro" id="IPR019109">
    <property type="entry name" value="MamF_MmsF"/>
</dbReference>
<reference evidence="7 8" key="1">
    <citation type="submission" date="2016-10" db="EMBL/GenBank/DDBJ databases">
        <authorList>
            <person name="de Groot N.N."/>
        </authorList>
    </citation>
    <scope>NUCLEOTIDE SEQUENCE [LARGE SCALE GENOMIC DNA]</scope>
    <source>
        <strain evidence="7 8">DSM 25584</strain>
    </source>
</reference>